<dbReference type="Gene3D" id="1.20.1420.30">
    <property type="entry name" value="NCX, central ion-binding region"/>
    <property type="match status" value="2"/>
</dbReference>
<feature type="transmembrane region" description="Helical" evidence="8">
    <location>
        <begin position="645"/>
        <end position="664"/>
    </location>
</feature>
<dbReference type="EMBL" id="JARIHO010000003">
    <property type="protein sequence ID" value="KAJ7364042.1"/>
    <property type="molecule type" value="Genomic_DNA"/>
</dbReference>
<feature type="compositionally biased region" description="Low complexity" evidence="7">
    <location>
        <begin position="337"/>
        <end position="348"/>
    </location>
</feature>
<feature type="region of interest" description="Disordered" evidence="7">
    <location>
        <begin position="433"/>
        <end position="492"/>
    </location>
</feature>
<evidence type="ECO:0000256" key="4">
    <source>
        <dbReference type="ARBA" id="ARBA00022692"/>
    </source>
</evidence>
<evidence type="ECO:0000256" key="5">
    <source>
        <dbReference type="ARBA" id="ARBA00022989"/>
    </source>
</evidence>
<dbReference type="Proteomes" id="UP001218218">
    <property type="component" value="Unassembled WGS sequence"/>
</dbReference>
<reference evidence="10" key="1">
    <citation type="submission" date="2023-03" db="EMBL/GenBank/DDBJ databases">
        <title>Massive genome expansion in bonnet fungi (Mycena s.s.) driven by repeated elements and novel gene families across ecological guilds.</title>
        <authorList>
            <consortium name="Lawrence Berkeley National Laboratory"/>
            <person name="Harder C.B."/>
            <person name="Miyauchi S."/>
            <person name="Viragh M."/>
            <person name="Kuo A."/>
            <person name="Thoen E."/>
            <person name="Andreopoulos B."/>
            <person name="Lu D."/>
            <person name="Skrede I."/>
            <person name="Drula E."/>
            <person name="Henrissat B."/>
            <person name="Morin E."/>
            <person name="Kohler A."/>
            <person name="Barry K."/>
            <person name="LaButti K."/>
            <person name="Morin E."/>
            <person name="Salamov A."/>
            <person name="Lipzen A."/>
            <person name="Mereny Z."/>
            <person name="Hegedus B."/>
            <person name="Baldrian P."/>
            <person name="Stursova M."/>
            <person name="Weitz H."/>
            <person name="Taylor A."/>
            <person name="Grigoriev I.V."/>
            <person name="Nagy L.G."/>
            <person name="Martin F."/>
            <person name="Kauserud H."/>
        </authorList>
    </citation>
    <scope>NUCLEOTIDE SEQUENCE</scope>
    <source>
        <strain evidence="10">CBHHK002</strain>
    </source>
</reference>
<keyword evidence="4 8" id="KW-0812">Transmembrane</keyword>
<feature type="transmembrane region" description="Helical" evidence="8">
    <location>
        <begin position="237"/>
        <end position="260"/>
    </location>
</feature>
<dbReference type="InterPro" id="IPR044880">
    <property type="entry name" value="NCX_ion-bd_dom_sf"/>
</dbReference>
<feature type="region of interest" description="Disordered" evidence="7">
    <location>
        <begin position="278"/>
        <end position="348"/>
    </location>
</feature>
<evidence type="ECO:0000313" key="11">
    <source>
        <dbReference type="Proteomes" id="UP001218218"/>
    </source>
</evidence>
<comment type="subcellular location">
    <subcellularLocation>
        <location evidence="1">Membrane</location>
        <topology evidence="1">Multi-pass membrane protein</topology>
    </subcellularLocation>
</comment>
<evidence type="ECO:0000256" key="6">
    <source>
        <dbReference type="ARBA" id="ARBA00023136"/>
    </source>
</evidence>
<organism evidence="10 11">
    <name type="scientific">Mycena albidolilacea</name>
    <dbReference type="NCBI Taxonomy" id="1033008"/>
    <lineage>
        <taxon>Eukaryota</taxon>
        <taxon>Fungi</taxon>
        <taxon>Dikarya</taxon>
        <taxon>Basidiomycota</taxon>
        <taxon>Agaricomycotina</taxon>
        <taxon>Agaricomycetes</taxon>
        <taxon>Agaricomycetidae</taxon>
        <taxon>Agaricales</taxon>
        <taxon>Marasmiineae</taxon>
        <taxon>Mycenaceae</taxon>
        <taxon>Mycena</taxon>
    </lineage>
</organism>
<feature type="domain" description="Sodium/calcium exchanger membrane region" evidence="9">
    <location>
        <begin position="115"/>
        <end position="255"/>
    </location>
</feature>
<feature type="transmembrane region" description="Helical" evidence="8">
    <location>
        <begin position="591"/>
        <end position="610"/>
    </location>
</feature>
<dbReference type="Pfam" id="PF01699">
    <property type="entry name" value="Na_Ca_ex"/>
    <property type="match status" value="2"/>
</dbReference>
<dbReference type="AlphaFoldDB" id="A0AAD7F309"/>
<evidence type="ECO:0000256" key="1">
    <source>
        <dbReference type="ARBA" id="ARBA00004141"/>
    </source>
</evidence>
<accession>A0AAD7F309</accession>
<feature type="transmembrane region" description="Helical" evidence="8">
    <location>
        <begin position="212"/>
        <end position="231"/>
    </location>
</feature>
<feature type="compositionally biased region" description="Polar residues" evidence="7">
    <location>
        <begin position="464"/>
        <end position="489"/>
    </location>
</feature>
<gene>
    <name evidence="10" type="ORF">DFH08DRAFT_838158</name>
</gene>
<feature type="transmembrane region" description="Helical" evidence="8">
    <location>
        <begin position="783"/>
        <end position="801"/>
    </location>
</feature>
<sequence>MSLASSRLIFAVIFALNCVLWSSSRYGEIPRTSFLHGDNSLVKRISYELTNPNATTWDDVLEKQCRPLAFPATEQCAHVLKHCPLPKTFLSIPYLPHYYCTETELRPLIFAGLIIWLVFLFSTLGISASDFFTPNLATIAQMLGLDENVAGVTFLAFGNGSPDVFSTFSAMRADSGSLAIGELLGAASFIVSCVVGSMCIIKPFQLHRPIYFLRDVGFMFAAVTLLLVILWDGRIQFWEAALMSALYVIYVVIVVVGTWLERRQERRRAHEAMVRSEYASDLSPSSPLQERYTDQPSPSSSETPNLIVAPSPTRARAISAPGPPPRLLTDFPRRPYSRTPSPSPSYTPAQMPSFSLVGALEFRQVVSSLQHEAAGTSLNIFDSPYTPYAGGHYNSIRSRSRTLSRDINRDLNREVDPWDAALGVPLDERSHPRVVLTPALTEEPDGLEGSSREGRSHSRGGSVPSISRTPASPTVSDGDTESQNFQPPTRRQRFMHVVQRVNHRLFPSLHSFRSKTVLGQIASVFAAPAVMLLTLTLPVVVTPYQSTHHSREKTPGEEGNLIDFEEEGIERILIAEEEVEEELHGMTYSKWLTAAQCTFGPLFCAMVLFGANKHYQLWALISAGIVGFAVSVLVALFGANGEHPSFRMARCSIGFIVAIVWIMAIADEVVKVLQTFGFIFGLSDAIIGLTIFAVGNSLADLVANMSVAVFAPIMGFSACFGGPMLNILLGVGISGSYITQQTQEPYNLVFGNTLLVSTIGLLILLAGTLIVVPLNGYHLTRTWGIILIAAYTTIMAINVVVEIKS</sequence>
<evidence type="ECO:0000259" key="9">
    <source>
        <dbReference type="Pfam" id="PF01699"/>
    </source>
</evidence>
<evidence type="ECO:0000256" key="7">
    <source>
        <dbReference type="SAM" id="MobiDB-lite"/>
    </source>
</evidence>
<evidence type="ECO:0000256" key="3">
    <source>
        <dbReference type="ARBA" id="ARBA00022448"/>
    </source>
</evidence>
<dbReference type="GO" id="GO:0006874">
    <property type="term" value="P:intracellular calcium ion homeostasis"/>
    <property type="evidence" value="ECO:0007669"/>
    <property type="project" value="TreeGrafter"/>
</dbReference>
<proteinExistence type="inferred from homology"/>
<feature type="transmembrane region" description="Helical" evidence="8">
    <location>
        <begin position="517"/>
        <end position="541"/>
    </location>
</feature>
<protein>
    <submittedName>
        <fullName evidence="10">Sodium/calcium exchanger protein-domain-containing protein</fullName>
    </submittedName>
</protein>
<dbReference type="PANTHER" id="PTHR12266:SF0">
    <property type="entry name" value="MITOCHONDRIAL SODIUM_CALCIUM EXCHANGER PROTEIN"/>
    <property type="match status" value="1"/>
</dbReference>
<evidence type="ECO:0000313" key="10">
    <source>
        <dbReference type="EMBL" id="KAJ7364042.1"/>
    </source>
</evidence>
<dbReference type="InterPro" id="IPR004837">
    <property type="entry name" value="NaCa_Exmemb"/>
</dbReference>
<feature type="transmembrane region" description="Helical" evidence="8">
    <location>
        <begin position="749"/>
        <end position="771"/>
    </location>
</feature>
<comment type="similarity">
    <text evidence="2">Belongs to the Ca(2+):cation antiporter (CaCA) (TC 2.A.19) family.</text>
</comment>
<feature type="transmembrane region" description="Helical" evidence="8">
    <location>
        <begin position="178"/>
        <end position="200"/>
    </location>
</feature>
<feature type="transmembrane region" description="Helical" evidence="8">
    <location>
        <begin position="676"/>
        <end position="695"/>
    </location>
</feature>
<dbReference type="GO" id="GO:0016020">
    <property type="term" value="C:membrane"/>
    <property type="evidence" value="ECO:0007669"/>
    <property type="project" value="UniProtKB-SubCell"/>
</dbReference>
<keyword evidence="6 8" id="KW-0472">Membrane</keyword>
<dbReference type="GO" id="GO:0008324">
    <property type="term" value="F:monoatomic cation transmembrane transporter activity"/>
    <property type="evidence" value="ECO:0007669"/>
    <property type="project" value="TreeGrafter"/>
</dbReference>
<evidence type="ECO:0000256" key="8">
    <source>
        <dbReference type="SAM" id="Phobius"/>
    </source>
</evidence>
<dbReference type="InterPro" id="IPR051359">
    <property type="entry name" value="CaCA_antiporter"/>
</dbReference>
<comment type="caution">
    <text evidence="10">The sequence shown here is derived from an EMBL/GenBank/DDBJ whole genome shotgun (WGS) entry which is preliminary data.</text>
</comment>
<evidence type="ECO:0000256" key="2">
    <source>
        <dbReference type="ARBA" id="ARBA00008170"/>
    </source>
</evidence>
<keyword evidence="3" id="KW-0813">Transport</keyword>
<feature type="transmembrane region" description="Helical" evidence="8">
    <location>
        <begin position="108"/>
        <end position="128"/>
    </location>
</feature>
<feature type="transmembrane region" description="Helical" evidence="8">
    <location>
        <begin position="6"/>
        <end position="23"/>
    </location>
</feature>
<keyword evidence="5 8" id="KW-1133">Transmembrane helix</keyword>
<feature type="transmembrane region" description="Helical" evidence="8">
    <location>
        <begin position="707"/>
        <end position="729"/>
    </location>
</feature>
<name>A0AAD7F309_9AGAR</name>
<feature type="transmembrane region" description="Helical" evidence="8">
    <location>
        <begin position="617"/>
        <end position="639"/>
    </location>
</feature>
<feature type="compositionally biased region" description="Polar residues" evidence="7">
    <location>
        <begin position="282"/>
        <end position="304"/>
    </location>
</feature>
<dbReference type="PANTHER" id="PTHR12266">
    <property type="entry name" value="NA+/CA2+ K+ INDEPENDENT EXCHANGER"/>
    <property type="match status" value="1"/>
</dbReference>
<keyword evidence="11" id="KW-1185">Reference proteome</keyword>
<feature type="domain" description="Sodium/calcium exchanger membrane region" evidence="9">
    <location>
        <begin position="653"/>
        <end position="798"/>
    </location>
</feature>